<feature type="signal peptide" evidence="1">
    <location>
        <begin position="1"/>
        <end position="21"/>
    </location>
</feature>
<evidence type="ECO:0000313" key="3">
    <source>
        <dbReference type="Proteomes" id="UP000735302"/>
    </source>
</evidence>
<comment type="caution">
    <text evidence="2">The sequence shown here is derived from an EMBL/GenBank/DDBJ whole genome shotgun (WGS) entry which is preliminary data.</text>
</comment>
<protein>
    <recommendedName>
        <fullName evidence="4">Plethodontid modulating factor</fullName>
    </recommendedName>
</protein>
<reference evidence="2 3" key="1">
    <citation type="journal article" date="2021" name="Elife">
        <title>Chloroplast acquisition without the gene transfer in kleptoplastic sea slugs, Plakobranchus ocellatus.</title>
        <authorList>
            <person name="Maeda T."/>
            <person name="Takahashi S."/>
            <person name="Yoshida T."/>
            <person name="Shimamura S."/>
            <person name="Takaki Y."/>
            <person name="Nagai Y."/>
            <person name="Toyoda A."/>
            <person name="Suzuki Y."/>
            <person name="Arimoto A."/>
            <person name="Ishii H."/>
            <person name="Satoh N."/>
            <person name="Nishiyama T."/>
            <person name="Hasebe M."/>
            <person name="Maruyama T."/>
            <person name="Minagawa J."/>
            <person name="Obokata J."/>
            <person name="Shigenobu S."/>
        </authorList>
    </citation>
    <scope>NUCLEOTIDE SEQUENCE [LARGE SCALE GENOMIC DNA]</scope>
</reference>
<name>A0AAV3ZI75_9GAST</name>
<feature type="chain" id="PRO_5043988408" description="Plethodontid modulating factor" evidence="1">
    <location>
        <begin position="22"/>
        <end position="80"/>
    </location>
</feature>
<proteinExistence type="predicted"/>
<dbReference type="EMBL" id="BLXT01002422">
    <property type="protein sequence ID" value="GFN94227.1"/>
    <property type="molecule type" value="Genomic_DNA"/>
</dbReference>
<dbReference type="Proteomes" id="UP000735302">
    <property type="component" value="Unassembled WGS sequence"/>
</dbReference>
<sequence>MKFAGVFLMALFALLAVQIKSERCFTDDEVLPDGTIVNCVFYNNMAYNKDIDAMHCCELEGYSPSFLDGVDNTACKCIAD</sequence>
<evidence type="ECO:0000256" key="1">
    <source>
        <dbReference type="SAM" id="SignalP"/>
    </source>
</evidence>
<gene>
    <name evidence="2" type="ORF">PoB_002073300</name>
</gene>
<accession>A0AAV3ZI75</accession>
<keyword evidence="1" id="KW-0732">Signal</keyword>
<keyword evidence="3" id="KW-1185">Reference proteome</keyword>
<organism evidence="2 3">
    <name type="scientific">Plakobranchus ocellatus</name>
    <dbReference type="NCBI Taxonomy" id="259542"/>
    <lineage>
        <taxon>Eukaryota</taxon>
        <taxon>Metazoa</taxon>
        <taxon>Spiralia</taxon>
        <taxon>Lophotrochozoa</taxon>
        <taxon>Mollusca</taxon>
        <taxon>Gastropoda</taxon>
        <taxon>Heterobranchia</taxon>
        <taxon>Euthyneura</taxon>
        <taxon>Panpulmonata</taxon>
        <taxon>Sacoglossa</taxon>
        <taxon>Placobranchoidea</taxon>
        <taxon>Plakobranchidae</taxon>
        <taxon>Plakobranchus</taxon>
    </lineage>
</organism>
<evidence type="ECO:0000313" key="2">
    <source>
        <dbReference type="EMBL" id="GFN94227.1"/>
    </source>
</evidence>
<dbReference type="AlphaFoldDB" id="A0AAV3ZI75"/>
<evidence type="ECO:0008006" key="4">
    <source>
        <dbReference type="Google" id="ProtNLM"/>
    </source>
</evidence>